<comment type="subcellular location">
    <subcellularLocation>
        <location evidence="1">Cytoplasm</location>
        <location evidence="1">Cytoskeleton</location>
        <location evidence="1">Microtubule organizing center</location>
        <location evidence="1">Centrosome</location>
        <location evidence="1">Centriole</location>
    </subcellularLocation>
</comment>
<evidence type="ECO:0000313" key="14">
    <source>
        <dbReference type="Proteomes" id="UP001055712"/>
    </source>
</evidence>
<evidence type="ECO:0000256" key="10">
    <source>
        <dbReference type="ARBA" id="ARBA00049959"/>
    </source>
</evidence>
<evidence type="ECO:0000256" key="1">
    <source>
        <dbReference type="ARBA" id="ARBA00004114"/>
    </source>
</evidence>
<evidence type="ECO:0000256" key="9">
    <source>
        <dbReference type="ARBA" id="ARBA00031694"/>
    </source>
</evidence>
<evidence type="ECO:0000313" key="13">
    <source>
        <dbReference type="EMBL" id="KAI3430546.1"/>
    </source>
</evidence>
<gene>
    <name evidence="13" type="ORF">D9Q98_005139</name>
</gene>
<sequence>MQDTPRSSASPDAGGRPLAATTPPGGMPASPPPTVPHDDADLDAAAQKLDQHSRQLRAEMLANLDNCKRRLVERHQRAAASAAASAAAELAAKQQELDAAQVELARHQEVTRRVGHALFKHACWRRQRTLGSIVWQAWRAHTRRQSFLQTQLQAAAARFDLRRRTLRAWRVLAARQLRPRLKAQATAALHRERELILQEAQAAAGQQAQRLQEVQLQLGAAVAAREALAASTRAAFERGMSALNVEALSLAGGSPAGSQGGGLHLQHQFPGAAGSQGAQQQLAAGSGSPIPPWHPLARDGTGRGNDANPSCLTAAHAAAAAAGVS</sequence>
<evidence type="ECO:0000256" key="8">
    <source>
        <dbReference type="ARBA" id="ARBA00023306"/>
    </source>
</evidence>
<dbReference type="PANTHER" id="PTHR28618:SF1">
    <property type="entry name" value="CENTROSOMAL PROTEIN POC5"/>
    <property type="match status" value="1"/>
</dbReference>
<keyword evidence="5" id="KW-0677">Repeat</keyword>
<evidence type="ECO:0000256" key="4">
    <source>
        <dbReference type="ARBA" id="ARBA00022490"/>
    </source>
</evidence>
<reference evidence="13" key="2">
    <citation type="submission" date="2020-11" db="EMBL/GenBank/DDBJ databases">
        <authorList>
            <person name="Cecchin M."/>
            <person name="Marcolungo L."/>
            <person name="Rossato M."/>
            <person name="Girolomoni L."/>
            <person name="Cosentino E."/>
            <person name="Cuine S."/>
            <person name="Li-Beisson Y."/>
            <person name="Delledonne M."/>
            <person name="Ballottari M."/>
        </authorList>
    </citation>
    <scope>NUCLEOTIDE SEQUENCE</scope>
    <source>
        <strain evidence="13">211/11P</strain>
        <tissue evidence="13">Whole cell</tissue>
    </source>
</reference>
<evidence type="ECO:0000256" key="11">
    <source>
        <dbReference type="SAM" id="Coils"/>
    </source>
</evidence>
<evidence type="ECO:0000256" key="6">
    <source>
        <dbReference type="ARBA" id="ARBA00023054"/>
    </source>
</evidence>
<dbReference type="GO" id="GO:0005814">
    <property type="term" value="C:centriole"/>
    <property type="evidence" value="ECO:0007669"/>
    <property type="project" value="UniProtKB-SubCell"/>
</dbReference>
<feature type="compositionally biased region" description="Polar residues" evidence="12">
    <location>
        <begin position="1"/>
        <end position="10"/>
    </location>
</feature>
<evidence type="ECO:0000256" key="7">
    <source>
        <dbReference type="ARBA" id="ARBA00023212"/>
    </source>
</evidence>
<feature type="compositionally biased region" description="Low complexity" evidence="12">
    <location>
        <begin position="264"/>
        <end position="288"/>
    </location>
</feature>
<dbReference type="PANTHER" id="PTHR28618">
    <property type="entry name" value="CENTROSOMAL PROTEIN POC5"/>
    <property type="match status" value="1"/>
</dbReference>
<reference evidence="13" key="1">
    <citation type="journal article" date="2019" name="Plant J.">
        <title>Chlorella vulgaris genome assembly and annotation reveals the molecular basis for metabolic acclimation to high light conditions.</title>
        <authorList>
            <person name="Cecchin M."/>
            <person name="Marcolungo L."/>
            <person name="Rossato M."/>
            <person name="Girolomoni L."/>
            <person name="Cosentino E."/>
            <person name="Cuine S."/>
            <person name="Li-Beisson Y."/>
            <person name="Delledonne M."/>
            <person name="Ballottari M."/>
        </authorList>
    </citation>
    <scope>NUCLEOTIDE SEQUENCE</scope>
    <source>
        <strain evidence="13">211/11P</strain>
    </source>
</reference>
<comment type="similarity">
    <text evidence="2">Belongs to the POC5 family.</text>
</comment>
<proteinExistence type="inferred from homology"/>
<keyword evidence="8" id="KW-0131">Cell cycle</keyword>
<dbReference type="Proteomes" id="UP001055712">
    <property type="component" value="Unassembled WGS sequence"/>
</dbReference>
<evidence type="ECO:0000256" key="3">
    <source>
        <dbReference type="ARBA" id="ARBA00014910"/>
    </source>
</evidence>
<dbReference type="AlphaFoldDB" id="A0A9D4TNN2"/>
<evidence type="ECO:0000256" key="12">
    <source>
        <dbReference type="SAM" id="MobiDB-lite"/>
    </source>
</evidence>
<evidence type="ECO:0000256" key="2">
    <source>
        <dbReference type="ARBA" id="ARBA00010411"/>
    </source>
</evidence>
<keyword evidence="7" id="KW-0206">Cytoskeleton</keyword>
<protein>
    <recommendedName>
        <fullName evidence="3">Centrosomal protein POC5</fullName>
    </recommendedName>
    <alternativeName>
        <fullName evidence="9">Protein of centriole 5</fullName>
    </alternativeName>
</protein>
<feature type="region of interest" description="Disordered" evidence="12">
    <location>
        <begin position="1"/>
        <end position="39"/>
    </location>
</feature>
<keyword evidence="14" id="KW-1185">Reference proteome</keyword>
<comment type="caution">
    <text evidence="13">The sequence shown here is derived from an EMBL/GenBank/DDBJ whole genome shotgun (WGS) entry which is preliminary data.</text>
</comment>
<dbReference type="InterPro" id="IPR033351">
    <property type="entry name" value="POC5"/>
</dbReference>
<keyword evidence="4" id="KW-0963">Cytoplasm</keyword>
<feature type="coiled-coil region" evidence="11">
    <location>
        <begin position="83"/>
        <end position="110"/>
    </location>
</feature>
<dbReference type="OrthoDB" id="10635918at2759"/>
<comment type="function">
    <text evidence="10">Essential for the assembly of the distal half of centrioles, required for centriole elongation. Acts as a negative regulator of centriole elongation.</text>
</comment>
<feature type="region of interest" description="Disordered" evidence="12">
    <location>
        <begin position="256"/>
        <end position="309"/>
    </location>
</feature>
<organism evidence="13 14">
    <name type="scientific">Chlorella vulgaris</name>
    <name type="common">Green alga</name>
    <dbReference type="NCBI Taxonomy" id="3077"/>
    <lineage>
        <taxon>Eukaryota</taxon>
        <taxon>Viridiplantae</taxon>
        <taxon>Chlorophyta</taxon>
        <taxon>core chlorophytes</taxon>
        <taxon>Trebouxiophyceae</taxon>
        <taxon>Chlorellales</taxon>
        <taxon>Chlorellaceae</taxon>
        <taxon>Chlorella clade</taxon>
        <taxon>Chlorella</taxon>
    </lineage>
</organism>
<evidence type="ECO:0000256" key="5">
    <source>
        <dbReference type="ARBA" id="ARBA00022737"/>
    </source>
</evidence>
<name>A0A9D4TNN2_CHLVU</name>
<dbReference type="EMBL" id="SIDB01000007">
    <property type="protein sequence ID" value="KAI3430546.1"/>
    <property type="molecule type" value="Genomic_DNA"/>
</dbReference>
<keyword evidence="6 11" id="KW-0175">Coiled coil</keyword>
<feature type="compositionally biased region" description="Pro residues" evidence="12">
    <location>
        <begin position="25"/>
        <end position="35"/>
    </location>
</feature>
<accession>A0A9D4TNN2</accession>